<dbReference type="InterPro" id="IPR035901">
    <property type="entry name" value="GIY-YIG_endonuc_sf"/>
</dbReference>
<dbReference type="Pfam" id="PF01541">
    <property type="entry name" value="GIY-YIG"/>
    <property type="match status" value="1"/>
</dbReference>
<accession>A0A6C0BEZ0</accession>
<dbReference type="InterPro" id="IPR000305">
    <property type="entry name" value="GIY-YIG_endonuc"/>
</dbReference>
<evidence type="ECO:0000259" key="1">
    <source>
        <dbReference type="PROSITE" id="PS50164"/>
    </source>
</evidence>
<feature type="domain" description="GIY-YIG" evidence="1">
    <location>
        <begin position="3"/>
        <end position="90"/>
    </location>
</feature>
<proteinExistence type="predicted"/>
<dbReference type="SUPFAM" id="SSF82771">
    <property type="entry name" value="GIY-YIG endonuclease"/>
    <property type="match status" value="1"/>
</dbReference>
<dbReference type="PANTHER" id="PTHR20208">
    <property type="entry name" value="STRUCTURE-SPECIFIC ENDONUCLEASE SUBUNIT SLX1"/>
    <property type="match status" value="1"/>
</dbReference>
<evidence type="ECO:0000313" key="2">
    <source>
        <dbReference type="EMBL" id="QHS90351.1"/>
    </source>
</evidence>
<dbReference type="EMBL" id="MN739132">
    <property type="protein sequence ID" value="QHS90351.1"/>
    <property type="molecule type" value="Genomic_DNA"/>
</dbReference>
<dbReference type="InterPro" id="IPR050381">
    <property type="entry name" value="SLX1_endonuclease"/>
</dbReference>
<sequence>MDKNHYCYILRNKEHIKRTYNGYTVSPKHRIRQHNQEIKGGAKYTTKWGNKTWEIYVLIKGFPDHHNALQCEWKIKHPARKRVRPSIYNSTIGRVIGLNEVLHLDKWTSNSTYLTKDINLEIWILKEYESLLIDIPNNIKINVVEQIDLDNI</sequence>
<dbReference type="Gene3D" id="3.40.1440.10">
    <property type="entry name" value="GIY-YIG endonuclease"/>
    <property type="match status" value="1"/>
</dbReference>
<dbReference type="AlphaFoldDB" id="A0A6C0BEZ0"/>
<reference evidence="2" key="1">
    <citation type="journal article" date="2020" name="Nature">
        <title>Giant virus diversity and host interactions through global metagenomics.</title>
        <authorList>
            <person name="Schulz F."/>
            <person name="Roux S."/>
            <person name="Paez-Espino D."/>
            <person name="Jungbluth S."/>
            <person name="Walsh D.A."/>
            <person name="Denef V.J."/>
            <person name="McMahon K.D."/>
            <person name="Konstantinidis K.T."/>
            <person name="Eloe-Fadrosh E.A."/>
            <person name="Kyrpides N.C."/>
            <person name="Woyke T."/>
        </authorList>
    </citation>
    <scope>NUCLEOTIDE SEQUENCE</scope>
    <source>
        <strain evidence="2">GVMAG-M-3300010160-60</strain>
    </source>
</reference>
<organism evidence="2">
    <name type="scientific">viral metagenome</name>
    <dbReference type="NCBI Taxonomy" id="1070528"/>
    <lineage>
        <taxon>unclassified sequences</taxon>
        <taxon>metagenomes</taxon>
        <taxon>organismal metagenomes</taxon>
    </lineage>
</organism>
<dbReference type="PROSITE" id="PS50164">
    <property type="entry name" value="GIY_YIG"/>
    <property type="match status" value="1"/>
</dbReference>
<protein>
    <recommendedName>
        <fullName evidence="1">GIY-YIG domain-containing protein</fullName>
    </recommendedName>
</protein>
<name>A0A6C0BEZ0_9ZZZZ</name>